<gene>
    <name evidence="1" type="ORF">GE061_018768</name>
</gene>
<dbReference type="AlphaFoldDB" id="A0A6A4JG19"/>
<protein>
    <submittedName>
        <fullName evidence="1">Uncharacterized protein</fullName>
    </submittedName>
</protein>
<proteinExistence type="predicted"/>
<reference evidence="1" key="1">
    <citation type="journal article" date="2021" name="Mol. Ecol. Resour.">
        <title>Apolygus lucorum genome provides insights into omnivorousness and mesophyll feeding.</title>
        <authorList>
            <person name="Liu Y."/>
            <person name="Liu H."/>
            <person name="Wang H."/>
            <person name="Huang T."/>
            <person name="Liu B."/>
            <person name="Yang B."/>
            <person name="Yin L."/>
            <person name="Li B."/>
            <person name="Zhang Y."/>
            <person name="Zhang S."/>
            <person name="Jiang F."/>
            <person name="Zhang X."/>
            <person name="Ren Y."/>
            <person name="Wang B."/>
            <person name="Wang S."/>
            <person name="Lu Y."/>
            <person name="Wu K."/>
            <person name="Fan W."/>
            <person name="Wang G."/>
        </authorList>
    </citation>
    <scope>NUCLEOTIDE SEQUENCE</scope>
    <source>
        <strain evidence="1">12Hb</strain>
    </source>
</reference>
<evidence type="ECO:0000313" key="2">
    <source>
        <dbReference type="Proteomes" id="UP000466442"/>
    </source>
</evidence>
<sequence>MGYQESSTQEVEVDDSLFHMYVAAALWILILYVVGMSMWIYLQAVDGDMDQLFYRSFMKDHCRDQSQLPSPAQIARFTVDGSIDFKMIPAEASVYKSENNFYGHPRRNADMSIGSGSYISDYRRET</sequence>
<keyword evidence="2" id="KW-1185">Reference proteome</keyword>
<organism evidence="1 2">
    <name type="scientific">Apolygus lucorum</name>
    <name type="common">Small green plant bug</name>
    <name type="synonym">Lygocoris lucorum</name>
    <dbReference type="NCBI Taxonomy" id="248454"/>
    <lineage>
        <taxon>Eukaryota</taxon>
        <taxon>Metazoa</taxon>
        <taxon>Ecdysozoa</taxon>
        <taxon>Arthropoda</taxon>
        <taxon>Hexapoda</taxon>
        <taxon>Insecta</taxon>
        <taxon>Pterygota</taxon>
        <taxon>Neoptera</taxon>
        <taxon>Paraneoptera</taxon>
        <taxon>Hemiptera</taxon>
        <taxon>Heteroptera</taxon>
        <taxon>Panheteroptera</taxon>
        <taxon>Cimicomorpha</taxon>
        <taxon>Miridae</taxon>
        <taxon>Mirini</taxon>
        <taxon>Apolygus</taxon>
    </lineage>
</organism>
<comment type="caution">
    <text evidence="1">The sequence shown here is derived from an EMBL/GenBank/DDBJ whole genome shotgun (WGS) entry which is preliminary data.</text>
</comment>
<name>A0A6A4JG19_APOLU</name>
<dbReference type="EMBL" id="WIXP02000009">
    <property type="protein sequence ID" value="KAF6204608.1"/>
    <property type="molecule type" value="Genomic_DNA"/>
</dbReference>
<dbReference type="Proteomes" id="UP000466442">
    <property type="component" value="Linkage Group LG9"/>
</dbReference>
<accession>A0A6A4JG19</accession>
<evidence type="ECO:0000313" key="1">
    <source>
        <dbReference type="EMBL" id="KAF6204608.1"/>
    </source>
</evidence>